<evidence type="ECO:0000256" key="3">
    <source>
        <dbReference type="ARBA" id="ARBA00023235"/>
    </source>
</evidence>
<sequence>MAVTKEAFGKTKDGKEVSLYHVKNGNGVEAVLTDFGAILVSLFVKNAKGEVKDVVLGFDKVEDYEKNPSFFGSTIGPNANRIGGCKCVIEGKEYNLPNNCGGSNLHSDFDKGFHKQMWTAQVLDNGVKFSYEMPDGLVVLPGNIKVSVTYTLSEDNELKIEYDGVSDKTTIFNVTNHSYFDLAGHDAGEKGALGTELTFNAANYTEMDSISVPTGKIINVKGTPMDFSAPKTIGERINADYEQMKLANGYDHNYVVDNYDGKLRKIATARNDGRTMEVFTDLPGFQFYSGNFIDKQVGKGGVNYGVRHGFCIETQFFPNSVNDPTFISPVKKAGDKYHTVTIYKFSC</sequence>
<accession>A0A2S1TYX3</accession>
<dbReference type="NCBIfam" id="NF008277">
    <property type="entry name" value="PRK11055.1"/>
    <property type="match status" value="1"/>
</dbReference>
<dbReference type="Pfam" id="PF01263">
    <property type="entry name" value="Aldose_epim"/>
    <property type="match status" value="1"/>
</dbReference>
<dbReference type="InterPro" id="IPR014718">
    <property type="entry name" value="GH-type_carb-bd"/>
</dbReference>
<dbReference type="InterPro" id="IPR047215">
    <property type="entry name" value="Galactose_mutarotase-like"/>
</dbReference>
<evidence type="ECO:0000313" key="9">
    <source>
        <dbReference type="EMBL" id="AWI66846.1"/>
    </source>
</evidence>
<evidence type="ECO:0000256" key="5">
    <source>
        <dbReference type="PIRNR" id="PIRNR005096"/>
    </source>
</evidence>
<organism evidence="9">
    <name type="scientific">Piromyces sp</name>
    <dbReference type="NCBI Taxonomy" id="45796"/>
    <lineage>
        <taxon>Eukaryota</taxon>
        <taxon>Fungi</taxon>
        <taxon>Fungi incertae sedis</taxon>
        <taxon>Chytridiomycota</taxon>
        <taxon>Chytridiomycota incertae sedis</taxon>
        <taxon>Neocallimastigomycetes</taxon>
        <taxon>Neocallimastigales</taxon>
        <taxon>Neocallimastigaceae</taxon>
        <taxon>Piromyces</taxon>
    </lineage>
</organism>
<evidence type="ECO:0000256" key="1">
    <source>
        <dbReference type="ARBA" id="ARBA00005028"/>
    </source>
</evidence>
<feature type="active site" description="Proton acceptor" evidence="6">
    <location>
        <position position="313"/>
    </location>
</feature>
<keyword evidence="3 5" id="KW-0413">Isomerase</keyword>
<dbReference type="AlphaFoldDB" id="A0A2S1TYX3"/>
<dbReference type="EC" id="5.1.3.3" evidence="5"/>
<dbReference type="InterPro" id="IPR011013">
    <property type="entry name" value="Gal_mutarotase_sf_dom"/>
</dbReference>
<dbReference type="Gene3D" id="2.70.98.10">
    <property type="match status" value="1"/>
</dbReference>
<evidence type="ECO:0000256" key="2">
    <source>
        <dbReference type="ARBA" id="ARBA00006206"/>
    </source>
</evidence>
<comment type="similarity">
    <text evidence="2 5">Belongs to the aldose epimerase family.</text>
</comment>
<feature type="active site" description="Proton donor" evidence="6">
    <location>
        <position position="177"/>
    </location>
</feature>
<dbReference type="InterPro" id="IPR015443">
    <property type="entry name" value="Aldose_1-epimerase"/>
</dbReference>
<protein>
    <recommendedName>
        <fullName evidence="5">Aldose 1-epimerase</fullName>
        <ecNumber evidence="5">5.1.3.3</ecNumber>
    </recommendedName>
</protein>
<reference evidence="9" key="1">
    <citation type="submission" date="2018-03" db="EMBL/GenBank/DDBJ databases">
        <title>Horizontal gene transfer is an indispensable driver in forging the evolution of the Neocallimastigomycota as a distinct gut-dwelling fungal lineage.</title>
        <authorList>
            <person name="Murphy C.L."/>
            <person name="Youssef N.H."/>
            <person name="Elshahed M.S."/>
        </authorList>
    </citation>
    <scope>NUCLEOTIDE SEQUENCE</scope>
    <source>
        <strain evidence="9">A2</strain>
    </source>
</reference>
<dbReference type="UniPathway" id="UPA00242"/>
<comment type="catalytic activity">
    <reaction evidence="5">
        <text>alpha-D-glucose = beta-D-glucose</text>
        <dbReference type="Rhea" id="RHEA:10264"/>
        <dbReference type="ChEBI" id="CHEBI:15903"/>
        <dbReference type="ChEBI" id="CHEBI:17925"/>
        <dbReference type="EC" id="5.1.3.3"/>
    </reaction>
</comment>
<proteinExistence type="evidence at transcript level"/>
<evidence type="ECO:0000256" key="7">
    <source>
        <dbReference type="PIRSR" id="PIRSR005096-2"/>
    </source>
</evidence>
<dbReference type="GO" id="GO:0006006">
    <property type="term" value="P:glucose metabolic process"/>
    <property type="evidence" value="ECO:0007669"/>
    <property type="project" value="TreeGrafter"/>
</dbReference>
<feature type="binding site" evidence="8">
    <location>
        <begin position="177"/>
        <end position="179"/>
    </location>
    <ligand>
        <name>beta-D-galactose</name>
        <dbReference type="ChEBI" id="CHEBI:27667"/>
    </ligand>
</feature>
<dbReference type="PIRSF" id="PIRSF005096">
    <property type="entry name" value="GALM"/>
    <property type="match status" value="1"/>
</dbReference>
<evidence type="ECO:0000256" key="8">
    <source>
        <dbReference type="PIRSR" id="PIRSR005096-3"/>
    </source>
</evidence>
<feature type="binding site" evidence="8">
    <location>
        <begin position="80"/>
        <end position="81"/>
    </location>
    <ligand>
        <name>beta-D-galactose</name>
        <dbReference type="ChEBI" id="CHEBI:27667"/>
    </ligand>
</feature>
<evidence type="ECO:0000256" key="6">
    <source>
        <dbReference type="PIRSR" id="PIRSR005096-1"/>
    </source>
</evidence>
<dbReference type="SUPFAM" id="SSF74650">
    <property type="entry name" value="Galactose mutarotase-like"/>
    <property type="match status" value="1"/>
</dbReference>
<dbReference type="PANTHER" id="PTHR10091:SF0">
    <property type="entry name" value="GALACTOSE MUTAROTASE"/>
    <property type="match status" value="1"/>
</dbReference>
<dbReference type="GO" id="GO:0030246">
    <property type="term" value="F:carbohydrate binding"/>
    <property type="evidence" value="ECO:0007669"/>
    <property type="project" value="InterPro"/>
</dbReference>
<comment type="pathway">
    <text evidence="1 5">Carbohydrate metabolism; hexose metabolism.</text>
</comment>
<dbReference type="GO" id="GO:0004034">
    <property type="term" value="F:aldose 1-epimerase activity"/>
    <property type="evidence" value="ECO:0007669"/>
    <property type="project" value="UniProtKB-EC"/>
</dbReference>
<dbReference type="EMBL" id="MH043692">
    <property type="protein sequence ID" value="AWI66846.1"/>
    <property type="molecule type" value="mRNA"/>
</dbReference>
<evidence type="ECO:0000256" key="4">
    <source>
        <dbReference type="ARBA" id="ARBA00023277"/>
    </source>
</evidence>
<feature type="binding site" evidence="7">
    <location>
        <position position="251"/>
    </location>
    <ligand>
        <name>beta-D-galactose</name>
        <dbReference type="ChEBI" id="CHEBI:27667"/>
    </ligand>
</feature>
<dbReference type="GO" id="GO:0033499">
    <property type="term" value="P:galactose catabolic process via UDP-galactose, Leloir pathway"/>
    <property type="evidence" value="ECO:0007669"/>
    <property type="project" value="TreeGrafter"/>
</dbReference>
<dbReference type="InterPro" id="IPR008183">
    <property type="entry name" value="Aldose_1/G6P_1-epimerase"/>
</dbReference>
<name>A0A2S1TYX3_PIRSP</name>
<dbReference type="PANTHER" id="PTHR10091">
    <property type="entry name" value="ALDOSE-1-EPIMERASE"/>
    <property type="match status" value="1"/>
</dbReference>
<dbReference type="CDD" id="cd09019">
    <property type="entry name" value="galactose_mutarotase_like"/>
    <property type="match status" value="1"/>
</dbReference>
<keyword evidence="4 5" id="KW-0119">Carbohydrate metabolism</keyword>